<dbReference type="EMBL" id="LAVA02000049">
    <property type="protein sequence ID" value="OIJ65813.1"/>
    <property type="molecule type" value="Genomic_DNA"/>
</dbReference>
<dbReference type="GO" id="GO:0044550">
    <property type="term" value="P:secondary metabolite biosynthetic process"/>
    <property type="evidence" value="ECO:0007669"/>
    <property type="project" value="TreeGrafter"/>
</dbReference>
<dbReference type="GO" id="GO:0006633">
    <property type="term" value="P:fatty acid biosynthetic process"/>
    <property type="evidence" value="ECO:0007669"/>
    <property type="project" value="InterPro"/>
</dbReference>
<dbReference type="Pfam" id="PF08545">
    <property type="entry name" value="ACP_syn_III"/>
    <property type="match status" value="1"/>
</dbReference>
<comment type="caution">
    <text evidence="3">The sequence shown here is derived from an EMBL/GenBank/DDBJ whole genome shotgun (WGS) entry which is preliminary data.</text>
</comment>
<reference evidence="3" key="1">
    <citation type="submission" date="2016-10" db="EMBL/GenBank/DDBJ databases">
        <title>Genome sequence of Streptomyces mangrovisoli MUSC 149.</title>
        <authorList>
            <person name="Lee L.-H."/>
            <person name="Ser H.-L."/>
        </authorList>
    </citation>
    <scope>NUCLEOTIDE SEQUENCE [LARGE SCALE GENOMIC DNA]</scope>
    <source>
        <strain evidence="3">MUSC 149</strain>
    </source>
</reference>
<organism evidence="3 4">
    <name type="scientific">Streptomyces mangrovisoli</name>
    <dbReference type="NCBI Taxonomy" id="1428628"/>
    <lineage>
        <taxon>Bacteria</taxon>
        <taxon>Bacillati</taxon>
        <taxon>Actinomycetota</taxon>
        <taxon>Actinomycetes</taxon>
        <taxon>Kitasatosporales</taxon>
        <taxon>Streptomycetaceae</taxon>
        <taxon>Streptomyces</taxon>
    </lineage>
</organism>
<feature type="domain" description="Beta-ketoacyl-[acyl-carrier-protein] synthase III N-terminal" evidence="2">
    <location>
        <begin position="109"/>
        <end position="187"/>
    </location>
</feature>
<dbReference type="PANTHER" id="PTHR34069">
    <property type="entry name" value="3-OXOACYL-[ACYL-CARRIER-PROTEIN] SYNTHASE 3"/>
    <property type="match status" value="1"/>
</dbReference>
<dbReference type="AlphaFoldDB" id="A0A1J4NX58"/>
<dbReference type="STRING" id="1428628.WN71_021420"/>
<evidence type="ECO:0000313" key="4">
    <source>
        <dbReference type="Proteomes" id="UP000034196"/>
    </source>
</evidence>
<evidence type="ECO:0000259" key="2">
    <source>
        <dbReference type="Pfam" id="PF08545"/>
    </source>
</evidence>
<sequence length="342" mass="35754">MRFGKEITIRAVATWLPPDRQTAEAAVLAGLTTDADAAAAGALEVPVSDGPSGPEMAVRAAHRALAGAGVTPEEIDLVIHAWIHHQGHDFWSPAHYVADQLGASDAVAFGVQQMCHAGAMALHTAAVRLEADPSVRNALVTTGDRFAAPGFDRWRGDYDAVFGDGATAAVVGRSGPGLRILSYALGSAPELESMYRGRDEFSPAPLTHSVPIDARRTKKAFLADGGMARFAEVGPSKVRATLLTALAEAGLAPDDPRIRLATLSRLGPKTLDLLYLPILRDVLKAEVLDLGGRTGHLGGGDAIANLADVRDRRLLAPGEFAIGFSGGGGFTWSCLVVQCVTG</sequence>
<dbReference type="InterPro" id="IPR013751">
    <property type="entry name" value="ACP_syn_III_N"/>
</dbReference>
<protein>
    <recommendedName>
        <fullName evidence="2">Beta-ketoacyl-[acyl-carrier-protein] synthase III N-terminal domain-containing protein</fullName>
    </recommendedName>
</protein>
<gene>
    <name evidence="3" type="ORF">WN71_021420</name>
</gene>
<dbReference type="SUPFAM" id="SSF53901">
    <property type="entry name" value="Thiolase-like"/>
    <property type="match status" value="1"/>
</dbReference>
<evidence type="ECO:0000256" key="1">
    <source>
        <dbReference type="ARBA" id="ARBA00022490"/>
    </source>
</evidence>
<dbReference type="CDD" id="cd00827">
    <property type="entry name" value="init_cond_enzymes"/>
    <property type="match status" value="1"/>
</dbReference>
<dbReference type="GO" id="GO:0004315">
    <property type="term" value="F:3-oxoacyl-[acyl-carrier-protein] synthase activity"/>
    <property type="evidence" value="ECO:0007669"/>
    <property type="project" value="InterPro"/>
</dbReference>
<dbReference type="InterPro" id="IPR016039">
    <property type="entry name" value="Thiolase-like"/>
</dbReference>
<dbReference type="PANTHER" id="PTHR34069:SF2">
    <property type="entry name" value="BETA-KETOACYL-[ACYL-CARRIER-PROTEIN] SYNTHASE III"/>
    <property type="match status" value="1"/>
</dbReference>
<evidence type="ECO:0000313" key="3">
    <source>
        <dbReference type="EMBL" id="OIJ65813.1"/>
    </source>
</evidence>
<keyword evidence="4" id="KW-1185">Reference proteome</keyword>
<dbReference type="OrthoDB" id="7055207at2"/>
<proteinExistence type="predicted"/>
<dbReference type="Proteomes" id="UP000034196">
    <property type="component" value="Unassembled WGS sequence"/>
</dbReference>
<keyword evidence="1" id="KW-0963">Cytoplasm</keyword>
<name>A0A1J4NX58_9ACTN</name>
<accession>A0A1J4NX58</accession>
<dbReference type="Gene3D" id="3.40.47.10">
    <property type="match status" value="2"/>
</dbReference>